<feature type="compositionally biased region" description="Basic and acidic residues" evidence="1">
    <location>
        <begin position="766"/>
        <end position="783"/>
    </location>
</feature>
<dbReference type="InterPro" id="IPR027417">
    <property type="entry name" value="P-loop_NTPase"/>
</dbReference>
<dbReference type="AlphaFoldDB" id="A0AB34PM74"/>
<gene>
    <name evidence="3" type="ORF">MG3_05487</name>
</gene>
<dbReference type="CDD" id="cd00009">
    <property type="entry name" value="AAA"/>
    <property type="match status" value="1"/>
</dbReference>
<evidence type="ECO:0000313" key="3">
    <source>
        <dbReference type="EMBL" id="KGR04361.1"/>
    </source>
</evidence>
<dbReference type="GO" id="GO:0016887">
    <property type="term" value="F:ATP hydrolysis activity"/>
    <property type="evidence" value="ECO:0007669"/>
    <property type="project" value="InterPro"/>
</dbReference>
<dbReference type="Proteomes" id="UP000030161">
    <property type="component" value="Unassembled WGS sequence"/>
</dbReference>
<accession>A0AB34PM74</accession>
<dbReference type="InterPro" id="IPR003593">
    <property type="entry name" value="AAA+_ATPase"/>
</dbReference>
<dbReference type="Pfam" id="PF00004">
    <property type="entry name" value="AAA"/>
    <property type="match status" value="1"/>
</dbReference>
<sequence>MIQSEDHNQQPMPSSTEFSMMDSCLFTQPETNMETGGNAFNMSESLLFKDVIHDYETNELSKTNQTNLHDLIAPQEDLEPNQESLKQDSQELVVVDFDDMDQDFSPASKPSKTVKLFSGKQIKLAPRSTERVNIDEKQLSGIFLDMDSLTNKANLRNSFKENRKKLSDPPSLSSIKHDSTSSQIWTEKYKPNSFIQLCSAGNDRQYRLILQWLKKWSPVVFGDDILNTENSDPLGRPYKKILLIHGPTGIGKTTISHILAKHMGYTVQELNAANSMDTLPQASGGGSTAYTNAASALKLKIVNALTSNSIHSQGKPSCLIIDEIDSLANINDVVKVLNDLVQADHRALNKKLKRSSTEEIEAKKKSKKKDIFLNRPIICIANDIYSQQSNRFGPNPMEKLRPISEIIQFRKPTTSKTSSGAKTGGNAIKSVKDYLMQINKQENMGLDHQEIGDIVEICEGDIRACINHMQFNSRIVDTIERRISKDTHLIDRQLSWFAMTDQLFKRDPQLSKEENLARLFDGFMNGEGRALASNSGTFDRVLKGIFDKYLDTVHIQDDSLIKPCELSDWISYQSRFTRINETNEYSPLVLLKASSLFSDIRVQPGNQTLIPNAKNLDFEHSQLLKSNKNIIRSIENRLSVQMRVALGMNAENAASLVLPCLAKILSPHMSAKVKSDLNVTEKKCLERIAGLVKELDLSLEYSKDLETGLSSLKLNPDLDSLTIYDNYLTTIPAASVVKQTQLRRQSLFPLITAELDRIDVSKKSVKRSLEENTKESNNGDKAAKRSKTLATTSLNFFKGRYEEVNSKTHTANTDEGSSDGDKEFKTSRIWVKYNEGFSNAVRKNIGWNDLWIV</sequence>
<dbReference type="InterPro" id="IPR003959">
    <property type="entry name" value="ATPase_AAA_core"/>
</dbReference>
<protein>
    <submittedName>
        <fullName evidence="3">Chromosome transmission fidelity protein 18</fullName>
    </submittedName>
</protein>
<feature type="domain" description="AAA+ ATPase" evidence="2">
    <location>
        <begin position="238"/>
        <end position="413"/>
    </location>
</feature>
<reference evidence="3 4" key="1">
    <citation type="submission" date="2013-12" db="EMBL/GenBank/DDBJ databases">
        <title>The Genome Sequence of Candida albicans P78048.</title>
        <authorList>
            <consortium name="The Broad Institute Genome Sequencing Platform"/>
            <consortium name="The Broad Institute Genome Sequencing Center for Infectious Disease"/>
            <person name="Cuomo C."/>
            <person name="Bennett R."/>
            <person name="Hirakawa M."/>
            <person name="Noverr M."/>
            <person name="Mitchell A."/>
            <person name="Young S.K."/>
            <person name="Zeng Q."/>
            <person name="Gargeya S."/>
            <person name="Fitzgerald M."/>
            <person name="Abouelleil A."/>
            <person name="Alvarado L."/>
            <person name="Berlin A.M."/>
            <person name="Chapman S.B."/>
            <person name="Dewar J."/>
            <person name="Goldberg J."/>
            <person name="Griggs A."/>
            <person name="Gujja S."/>
            <person name="Hansen M."/>
            <person name="Howarth C."/>
            <person name="Imamovic A."/>
            <person name="Larimer J."/>
            <person name="McCowan C."/>
            <person name="Murphy C."/>
            <person name="Pearson M."/>
            <person name="Priest M."/>
            <person name="Roberts A."/>
            <person name="Saif S."/>
            <person name="Shea T."/>
            <person name="Sykes S."/>
            <person name="Wortman J."/>
            <person name="Nusbaum C."/>
            <person name="Birren B."/>
        </authorList>
    </citation>
    <scope>NUCLEOTIDE SEQUENCE [LARGE SCALE GENOMIC DNA]</scope>
    <source>
        <strain evidence="3 4">P78048</strain>
    </source>
</reference>
<dbReference type="Gene3D" id="1.10.8.60">
    <property type="match status" value="1"/>
</dbReference>
<dbReference type="SMART" id="SM00382">
    <property type="entry name" value="AAA"/>
    <property type="match status" value="1"/>
</dbReference>
<proteinExistence type="predicted"/>
<name>A0AB34PM74_CANAX</name>
<evidence type="ECO:0000259" key="2">
    <source>
        <dbReference type="SMART" id="SM00382"/>
    </source>
</evidence>
<dbReference type="GO" id="GO:0005524">
    <property type="term" value="F:ATP binding"/>
    <property type="evidence" value="ECO:0007669"/>
    <property type="project" value="InterPro"/>
</dbReference>
<dbReference type="SUPFAM" id="SSF52540">
    <property type="entry name" value="P-loop containing nucleoside triphosphate hydrolases"/>
    <property type="match status" value="1"/>
</dbReference>
<feature type="region of interest" description="Disordered" evidence="1">
    <location>
        <begin position="766"/>
        <end position="785"/>
    </location>
</feature>
<dbReference type="Gene3D" id="3.40.50.300">
    <property type="entry name" value="P-loop containing nucleotide triphosphate hydrolases"/>
    <property type="match status" value="1"/>
</dbReference>
<comment type="caution">
    <text evidence="3">The sequence shown here is derived from an EMBL/GenBank/DDBJ whole genome shotgun (WGS) entry which is preliminary data.</text>
</comment>
<evidence type="ECO:0000313" key="4">
    <source>
        <dbReference type="Proteomes" id="UP000030161"/>
    </source>
</evidence>
<dbReference type="GO" id="GO:0003677">
    <property type="term" value="F:DNA binding"/>
    <property type="evidence" value="ECO:0007669"/>
    <property type="project" value="TreeGrafter"/>
</dbReference>
<dbReference type="EMBL" id="AJIX01000042">
    <property type="protein sequence ID" value="KGR04361.1"/>
    <property type="molecule type" value="Genomic_DNA"/>
</dbReference>
<dbReference type="PANTHER" id="PTHR23389">
    <property type="entry name" value="CHROMOSOME TRANSMISSION FIDELITY FACTOR 18"/>
    <property type="match status" value="1"/>
</dbReference>
<dbReference type="PANTHER" id="PTHR23389:SF3">
    <property type="entry name" value="CHROMOSOME TRANSMISSION FIDELITY PROTEIN 18 HOMOLOG"/>
    <property type="match status" value="1"/>
</dbReference>
<dbReference type="GO" id="GO:0005634">
    <property type="term" value="C:nucleus"/>
    <property type="evidence" value="ECO:0007669"/>
    <property type="project" value="TreeGrafter"/>
</dbReference>
<organism evidence="3 4">
    <name type="scientific">Candida albicans P78048</name>
    <dbReference type="NCBI Taxonomy" id="1094989"/>
    <lineage>
        <taxon>Eukaryota</taxon>
        <taxon>Fungi</taxon>
        <taxon>Dikarya</taxon>
        <taxon>Ascomycota</taxon>
        <taxon>Saccharomycotina</taxon>
        <taxon>Pichiomycetes</taxon>
        <taxon>Debaryomycetaceae</taxon>
        <taxon>Candida/Lodderomyces clade</taxon>
        <taxon>Candida</taxon>
    </lineage>
</organism>
<evidence type="ECO:0000256" key="1">
    <source>
        <dbReference type="SAM" id="MobiDB-lite"/>
    </source>
</evidence>